<sequence>MARALVVGANGFIGSHLVDALALAGHDVTAFDRFSSQAPTFTQPGVRVFRGEFLSRSDLEEAAAGQDLVFHFLSTTTPATAESDPTLDIRTNIAQTVELLESCVSAGVGHFYFASTGGAIYGAQGKALYGESDRALPISPYGIGKLAIENYLNYFQTRHGLDSTALRISNPYGTRQHPNRRQGLIPIALRNIARGESVVQLGDGSMVRDYVYVSDLVAMIVAFIGRETEHSLYNLGSGQGYSVSEILAALARVTGEDFSIEERPKPATFVDSVVLDTSRLRAEFGEPALTSLDVGVAATWAEIKEQTHGLR</sequence>
<dbReference type="RefSeq" id="WP_121648273.1">
    <property type="nucleotide sequence ID" value="NZ_RCUX01000005.1"/>
</dbReference>
<organism evidence="3 4">
    <name type="scientific">Mycetocola tolaasinivorans</name>
    <dbReference type="NCBI Taxonomy" id="76635"/>
    <lineage>
        <taxon>Bacteria</taxon>
        <taxon>Bacillati</taxon>
        <taxon>Actinomycetota</taxon>
        <taxon>Actinomycetes</taxon>
        <taxon>Micrococcales</taxon>
        <taxon>Microbacteriaceae</taxon>
        <taxon>Mycetocola</taxon>
    </lineage>
</organism>
<accession>A0A3L7A7Z8</accession>
<evidence type="ECO:0000313" key="4">
    <source>
        <dbReference type="Proteomes" id="UP000272503"/>
    </source>
</evidence>
<dbReference type="InterPro" id="IPR001509">
    <property type="entry name" value="Epimerase_deHydtase"/>
</dbReference>
<evidence type="ECO:0000256" key="1">
    <source>
        <dbReference type="ARBA" id="ARBA00007637"/>
    </source>
</evidence>
<evidence type="ECO:0000259" key="2">
    <source>
        <dbReference type="Pfam" id="PF01370"/>
    </source>
</evidence>
<dbReference type="Proteomes" id="UP000272503">
    <property type="component" value="Unassembled WGS sequence"/>
</dbReference>
<keyword evidence="4" id="KW-1185">Reference proteome</keyword>
<protein>
    <submittedName>
        <fullName evidence="3">NAD-dependent epimerase/dehydratase family protein</fullName>
    </submittedName>
</protein>
<comment type="similarity">
    <text evidence="1">Belongs to the NAD(P)-dependent epimerase/dehydratase family.</text>
</comment>
<dbReference type="Pfam" id="PF01370">
    <property type="entry name" value="Epimerase"/>
    <property type="match status" value="1"/>
</dbReference>
<dbReference type="EMBL" id="RCUX01000005">
    <property type="protein sequence ID" value="RLP75988.1"/>
    <property type="molecule type" value="Genomic_DNA"/>
</dbReference>
<dbReference type="Gene3D" id="3.40.50.720">
    <property type="entry name" value="NAD(P)-binding Rossmann-like Domain"/>
    <property type="match status" value="1"/>
</dbReference>
<evidence type="ECO:0000313" key="3">
    <source>
        <dbReference type="EMBL" id="RLP75988.1"/>
    </source>
</evidence>
<dbReference type="PANTHER" id="PTHR43000">
    <property type="entry name" value="DTDP-D-GLUCOSE 4,6-DEHYDRATASE-RELATED"/>
    <property type="match status" value="1"/>
</dbReference>
<feature type="domain" description="NAD-dependent epimerase/dehydratase" evidence="2">
    <location>
        <begin position="4"/>
        <end position="236"/>
    </location>
</feature>
<name>A0A3L7A7Z8_9MICO</name>
<dbReference type="InterPro" id="IPR036291">
    <property type="entry name" value="NAD(P)-bd_dom_sf"/>
</dbReference>
<dbReference type="OrthoDB" id="9801785at2"/>
<proteinExistence type="inferred from homology"/>
<gene>
    <name evidence="3" type="ORF">D9V32_07470</name>
</gene>
<dbReference type="SUPFAM" id="SSF51735">
    <property type="entry name" value="NAD(P)-binding Rossmann-fold domains"/>
    <property type="match status" value="1"/>
</dbReference>
<reference evidence="3 4" key="1">
    <citation type="submission" date="2018-10" db="EMBL/GenBank/DDBJ databases">
        <authorList>
            <person name="Li J."/>
        </authorList>
    </citation>
    <scope>NUCLEOTIDE SEQUENCE [LARGE SCALE GENOMIC DNA]</scope>
    <source>
        <strain evidence="3 4">IF 016277</strain>
    </source>
</reference>
<comment type="caution">
    <text evidence="3">The sequence shown here is derived from an EMBL/GenBank/DDBJ whole genome shotgun (WGS) entry which is preliminary data.</text>
</comment>
<dbReference type="AlphaFoldDB" id="A0A3L7A7Z8"/>